<dbReference type="EMBL" id="KL142368">
    <property type="protein sequence ID" value="KDR84603.1"/>
    <property type="molecule type" value="Genomic_DNA"/>
</dbReference>
<sequence>MLDGDEVLGGISTLLKPPNPAPAPASASPTAHQHEPTALVARERQLRGDGAACTVWKSASFGLESRKSRVITPNPNLKSRREHEHELELKEATAMYPPAVPASASGGGGASSTSGGAASKPEPDGIFGGATSWRRGLWLRNANRQFNPFLTRPMAVLVLPAGSGDLSGGISWREFLEAYVGELGLPEDEDCMLPSVHGGGGASSCFGGWSGRHNLDGTFGRCYVWESSSVFGCTTVPASTTLRVVDVGATDHVVRHKQIPCTFLDAVVIFVPSTTVRDRHTAVEFALRSLVAVACADFLNSCYNCKSATSLVSTSGARTSGIVLAHESQPPWKRGAIPVLPPELRSQVQPKSNADPDRNQRRLNHTYSIFSRGNSPGAPSNF</sequence>
<feature type="region of interest" description="Disordered" evidence="1">
    <location>
        <begin position="333"/>
        <end position="382"/>
    </location>
</feature>
<evidence type="ECO:0000313" key="3">
    <source>
        <dbReference type="Proteomes" id="UP000027222"/>
    </source>
</evidence>
<dbReference type="HOGENOM" id="CLU_723708_0_0_1"/>
<name>A0A067TZV7_GALM3</name>
<dbReference type="Proteomes" id="UP000027222">
    <property type="component" value="Unassembled WGS sequence"/>
</dbReference>
<dbReference type="AlphaFoldDB" id="A0A067TZV7"/>
<organism evidence="2 3">
    <name type="scientific">Galerina marginata (strain CBS 339.88)</name>
    <dbReference type="NCBI Taxonomy" id="685588"/>
    <lineage>
        <taxon>Eukaryota</taxon>
        <taxon>Fungi</taxon>
        <taxon>Dikarya</taxon>
        <taxon>Basidiomycota</taxon>
        <taxon>Agaricomycotina</taxon>
        <taxon>Agaricomycetes</taxon>
        <taxon>Agaricomycetidae</taxon>
        <taxon>Agaricales</taxon>
        <taxon>Agaricineae</taxon>
        <taxon>Strophariaceae</taxon>
        <taxon>Galerina</taxon>
    </lineage>
</organism>
<evidence type="ECO:0000313" key="2">
    <source>
        <dbReference type="EMBL" id="KDR84603.1"/>
    </source>
</evidence>
<feature type="region of interest" description="Disordered" evidence="1">
    <location>
        <begin position="1"/>
        <end position="36"/>
    </location>
</feature>
<proteinExistence type="predicted"/>
<feature type="compositionally biased region" description="Polar residues" evidence="1">
    <location>
        <begin position="365"/>
        <end position="382"/>
    </location>
</feature>
<gene>
    <name evidence="2" type="ORF">GALMADRAFT_1341132</name>
</gene>
<keyword evidence="3" id="KW-1185">Reference proteome</keyword>
<protein>
    <submittedName>
        <fullName evidence="2">Uncharacterized protein</fullName>
    </submittedName>
</protein>
<evidence type="ECO:0000256" key="1">
    <source>
        <dbReference type="SAM" id="MobiDB-lite"/>
    </source>
</evidence>
<accession>A0A067TZV7</accession>
<feature type="region of interest" description="Disordered" evidence="1">
    <location>
        <begin position="98"/>
        <end position="126"/>
    </location>
</feature>
<reference evidence="3" key="1">
    <citation type="journal article" date="2014" name="Proc. Natl. Acad. Sci. U.S.A.">
        <title>Extensive sampling of basidiomycete genomes demonstrates inadequacy of the white-rot/brown-rot paradigm for wood decay fungi.</title>
        <authorList>
            <person name="Riley R."/>
            <person name="Salamov A.A."/>
            <person name="Brown D.W."/>
            <person name="Nagy L.G."/>
            <person name="Floudas D."/>
            <person name="Held B.W."/>
            <person name="Levasseur A."/>
            <person name="Lombard V."/>
            <person name="Morin E."/>
            <person name="Otillar R."/>
            <person name="Lindquist E.A."/>
            <person name="Sun H."/>
            <person name="LaButti K.M."/>
            <person name="Schmutz J."/>
            <person name="Jabbour D."/>
            <person name="Luo H."/>
            <person name="Baker S.E."/>
            <person name="Pisabarro A.G."/>
            <person name="Walton J.D."/>
            <person name="Blanchette R.A."/>
            <person name="Henrissat B."/>
            <person name="Martin F."/>
            <person name="Cullen D."/>
            <person name="Hibbett D.S."/>
            <person name="Grigoriev I.V."/>
        </authorList>
    </citation>
    <scope>NUCLEOTIDE SEQUENCE [LARGE SCALE GENOMIC DNA]</scope>
    <source>
        <strain evidence="3">CBS 339.88</strain>
    </source>
</reference>